<evidence type="ECO:0008006" key="3">
    <source>
        <dbReference type="Google" id="ProtNLM"/>
    </source>
</evidence>
<dbReference type="PANTHER" id="PTHR31591:SF1">
    <property type="entry name" value="UPF0613 PROTEIN PB24D3.06C"/>
    <property type="match status" value="1"/>
</dbReference>
<dbReference type="AlphaFoldDB" id="A0A1F6DXT6"/>
<organism evidence="1 2">
    <name type="scientific">Candidatus Kaiserbacteria bacterium RIFCSPHIGHO2_02_FULL_55_20</name>
    <dbReference type="NCBI Taxonomy" id="1798497"/>
    <lineage>
        <taxon>Bacteria</taxon>
        <taxon>Candidatus Kaiseribacteriota</taxon>
    </lineage>
</organism>
<dbReference type="Pfam" id="PF08538">
    <property type="entry name" value="DUF1749"/>
    <property type="match status" value="1"/>
</dbReference>
<dbReference type="PANTHER" id="PTHR31591">
    <property type="entry name" value="UPF0613 PROTEIN PB24D3.06C"/>
    <property type="match status" value="1"/>
</dbReference>
<evidence type="ECO:0000313" key="1">
    <source>
        <dbReference type="EMBL" id="OGG66206.1"/>
    </source>
</evidence>
<sequence length="301" mass="33443">MRSCFHIEITTPKKVVLNGLWFGPYSAKASKGKPKKPKRVIIFIHGLTASAFSMKRVVDALVDSQTAVVTFNNRGFEKITEIKRIKGKKKVWVRAGAAHEVFTECADDIQGAINFVKKAGVKNVYLAGHSTGCQKAYYWASKNKKEQNVKGIILFGPLSDYAIAVEYDKRGKLAKSVAYARRLVRAGKAHELMPEKLGMWFPCDAQRFLSLYSGNSAEEIFTYWDTSKNPRTLKSVRLPILVMLAGKEEFSDIPAKQIASWFNAHLRNGSAVVVPNVGHSFKGGEKIVARAIGDFVKSTLN</sequence>
<gene>
    <name evidence="1" type="ORF">A3D71_01660</name>
</gene>
<dbReference type="EMBL" id="MFLK01000018">
    <property type="protein sequence ID" value="OGG66206.1"/>
    <property type="molecule type" value="Genomic_DNA"/>
</dbReference>
<comment type="caution">
    <text evidence="1">The sequence shown here is derived from an EMBL/GenBank/DDBJ whole genome shotgun (WGS) entry which is preliminary data.</text>
</comment>
<proteinExistence type="predicted"/>
<evidence type="ECO:0000313" key="2">
    <source>
        <dbReference type="Proteomes" id="UP000177652"/>
    </source>
</evidence>
<dbReference type="Gene3D" id="3.40.50.1820">
    <property type="entry name" value="alpha/beta hydrolase"/>
    <property type="match status" value="1"/>
</dbReference>
<protein>
    <recommendedName>
        <fullName evidence="3">Serine aminopeptidase S33 domain-containing protein</fullName>
    </recommendedName>
</protein>
<reference evidence="1 2" key="1">
    <citation type="journal article" date="2016" name="Nat. Commun.">
        <title>Thousands of microbial genomes shed light on interconnected biogeochemical processes in an aquifer system.</title>
        <authorList>
            <person name="Anantharaman K."/>
            <person name="Brown C.T."/>
            <person name="Hug L.A."/>
            <person name="Sharon I."/>
            <person name="Castelle C.J."/>
            <person name="Probst A.J."/>
            <person name="Thomas B.C."/>
            <person name="Singh A."/>
            <person name="Wilkins M.J."/>
            <person name="Karaoz U."/>
            <person name="Brodie E.L."/>
            <person name="Williams K.H."/>
            <person name="Hubbard S.S."/>
            <person name="Banfield J.F."/>
        </authorList>
    </citation>
    <scope>NUCLEOTIDE SEQUENCE [LARGE SCALE GENOMIC DNA]</scope>
</reference>
<accession>A0A1F6DXT6</accession>
<dbReference type="STRING" id="1798497.A3D71_01660"/>
<dbReference type="Proteomes" id="UP000177652">
    <property type="component" value="Unassembled WGS sequence"/>
</dbReference>
<dbReference type="SUPFAM" id="SSF53474">
    <property type="entry name" value="alpha/beta-Hydrolases"/>
    <property type="match status" value="1"/>
</dbReference>
<name>A0A1F6DXT6_9BACT</name>
<dbReference type="InterPro" id="IPR013744">
    <property type="entry name" value="SidJ"/>
</dbReference>
<dbReference type="InterPro" id="IPR029058">
    <property type="entry name" value="AB_hydrolase_fold"/>
</dbReference>